<dbReference type="GO" id="GO:0016491">
    <property type="term" value="F:oxidoreductase activity"/>
    <property type="evidence" value="ECO:0007669"/>
    <property type="project" value="UniProtKB-KW"/>
</dbReference>
<dbReference type="SUPFAM" id="SSF52922">
    <property type="entry name" value="TK C-terminal domain-like"/>
    <property type="match status" value="1"/>
</dbReference>
<accession>A0A5K1HH05</accession>
<evidence type="ECO:0000259" key="3">
    <source>
        <dbReference type="Pfam" id="PF02780"/>
    </source>
</evidence>
<dbReference type="GO" id="GO:0009083">
    <property type="term" value="P:branched-chain amino acid catabolic process"/>
    <property type="evidence" value="ECO:0007669"/>
    <property type="project" value="TreeGrafter"/>
</dbReference>
<sequence>MAEKDGISCEIIDLQTIYPYDSETLVRSVSKTGRCIITHEAPSTCGIGGEISAMLQEKCFLSLRAPISRVTGYDTPFPLVQEPLYLPTEWKIYDKVKKLMNY</sequence>
<dbReference type="GO" id="GO:0007584">
    <property type="term" value="P:response to nutrient"/>
    <property type="evidence" value="ECO:0007669"/>
    <property type="project" value="TreeGrafter"/>
</dbReference>
<evidence type="ECO:0000313" key="4">
    <source>
        <dbReference type="EMBL" id="VVW86238.1"/>
    </source>
</evidence>
<evidence type="ECO:0000256" key="1">
    <source>
        <dbReference type="ARBA" id="ARBA00001964"/>
    </source>
</evidence>
<reference evidence="4" key="1">
    <citation type="submission" date="2019-09" db="EMBL/GenBank/DDBJ databases">
        <authorList>
            <person name="Zhang L."/>
        </authorList>
    </citation>
    <scope>NUCLEOTIDE SEQUENCE</scope>
</reference>
<comment type="cofactor">
    <cofactor evidence="1">
        <name>thiamine diphosphate</name>
        <dbReference type="ChEBI" id="CHEBI:58937"/>
    </cofactor>
</comment>
<dbReference type="Gene3D" id="3.40.50.920">
    <property type="match status" value="1"/>
</dbReference>
<dbReference type="PANTHER" id="PTHR42980">
    <property type="entry name" value="2-OXOISOVALERATE DEHYDROGENASE SUBUNIT BETA-RELATED"/>
    <property type="match status" value="1"/>
</dbReference>
<gene>
    <name evidence="4" type="ORF">NYM_LOCUS29454</name>
</gene>
<dbReference type="Pfam" id="PF02780">
    <property type="entry name" value="Transketolase_C"/>
    <property type="match status" value="1"/>
</dbReference>
<dbReference type="PANTHER" id="PTHR42980:SF1">
    <property type="entry name" value="2-OXOISOVALERATE DEHYDROGENASE SUBUNIT BETA, MITOCHONDRIAL"/>
    <property type="match status" value="1"/>
</dbReference>
<evidence type="ECO:0000256" key="2">
    <source>
        <dbReference type="ARBA" id="ARBA00023002"/>
    </source>
</evidence>
<proteinExistence type="predicted"/>
<dbReference type="InterPro" id="IPR009014">
    <property type="entry name" value="Transketo_C/PFOR_II"/>
</dbReference>
<keyword evidence="2" id="KW-0560">Oxidoreductase</keyword>
<dbReference type="InterPro" id="IPR033248">
    <property type="entry name" value="Transketolase_C"/>
</dbReference>
<dbReference type="EMBL" id="LR721994">
    <property type="protein sequence ID" value="VVW86238.1"/>
    <property type="molecule type" value="Genomic_DNA"/>
</dbReference>
<organism evidence="4">
    <name type="scientific">Nymphaea colorata</name>
    <name type="common">pocket water lily</name>
    <dbReference type="NCBI Taxonomy" id="210225"/>
    <lineage>
        <taxon>Eukaryota</taxon>
        <taxon>Viridiplantae</taxon>
        <taxon>Streptophyta</taxon>
        <taxon>Embryophyta</taxon>
        <taxon>Tracheophyta</taxon>
        <taxon>Spermatophyta</taxon>
        <taxon>Magnoliopsida</taxon>
        <taxon>Nymphaeales</taxon>
        <taxon>Nymphaeaceae</taxon>
        <taxon>Nymphaea</taxon>
    </lineage>
</organism>
<dbReference type="AlphaFoldDB" id="A0A5K1HH05"/>
<protein>
    <recommendedName>
        <fullName evidence="3">Transketolase C-terminal domain-containing protein</fullName>
    </recommendedName>
</protein>
<feature type="domain" description="Transketolase C-terminal" evidence="3">
    <location>
        <begin position="2"/>
        <end position="92"/>
    </location>
</feature>
<name>A0A5K1HH05_9MAGN</name>